<organism evidence="1 2">
    <name type="scientific">Halorientalis persicus</name>
    <dbReference type="NCBI Taxonomy" id="1367881"/>
    <lineage>
        <taxon>Archaea</taxon>
        <taxon>Methanobacteriati</taxon>
        <taxon>Methanobacteriota</taxon>
        <taxon>Stenosarchaea group</taxon>
        <taxon>Halobacteria</taxon>
        <taxon>Halobacteriales</taxon>
        <taxon>Haloarculaceae</taxon>
        <taxon>Halorientalis</taxon>
    </lineage>
</organism>
<dbReference type="Proteomes" id="UP000198775">
    <property type="component" value="Unassembled WGS sequence"/>
</dbReference>
<reference evidence="2" key="1">
    <citation type="submission" date="2016-10" db="EMBL/GenBank/DDBJ databases">
        <authorList>
            <person name="Varghese N."/>
            <person name="Submissions S."/>
        </authorList>
    </citation>
    <scope>NUCLEOTIDE SEQUENCE [LARGE SCALE GENOMIC DNA]</scope>
    <source>
        <strain evidence="2">IBRC-M 10043</strain>
    </source>
</reference>
<sequence>MTTIATWNCNMAFRQKHGQLLERDVDMLVIPECENPSTKGDWHEFTDWAWIGENDNKGLGVFTRNVIAIESTTEFEGYRYALAVTIDRLTLLGVWAMNEEQHPRQRYIGQVWTALQNYPGSISDNMVVLGDFNWNHIWDESPKSPLCGNFS</sequence>
<dbReference type="Gene3D" id="3.60.10.10">
    <property type="entry name" value="Endonuclease/exonuclease/phosphatase"/>
    <property type="match status" value="1"/>
</dbReference>
<dbReference type="EMBL" id="FOCX01000041">
    <property type="protein sequence ID" value="SEP18428.1"/>
    <property type="molecule type" value="Genomic_DNA"/>
</dbReference>
<keyword evidence="2" id="KW-1185">Reference proteome</keyword>
<dbReference type="RefSeq" id="WP_139203664.1">
    <property type="nucleotide sequence ID" value="NZ_FOCX01000041.1"/>
</dbReference>
<dbReference type="AlphaFoldDB" id="A0A1H8VU17"/>
<gene>
    <name evidence="1" type="ORF">SAMN05216388_104122</name>
</gene>
<dbReference type="InterPro" id="IPR036691">
    <property type="entry name" value="Endo/exonu/phosph_ase_sf"/>
</dbReference>
<dbReference type="OrthoDB" id="262043at2157"/>
<evidence type="ECO:0008006" key="3">
    <source>
        <dbReference type="Google" id="ProtNLM"/>
    </source>
</evidence>
<name>A0A1H8VU17_9EURY</name>
<dbReference type="SUPFAM" id="SSF56219">
    <property type="entry name" value="DNase I-like"/>
    <property type="match status" value="1"/>
</dbReference>
<evidence type="ECO:0000313" key="2">
    <source>
        <dbReference type="Proteomes" id="UP000198775"/>
    </source>
</evidence>
<accession>A0A1H8VU17</accession>
<evidence type="ECO:0000313" key="1">
    <source>
        <dbReference type="EMBL" id="SEP18428.1"/>
    </source>
</evidence>
<protein>
    <recommendedName>
        <fullName evidence="3">Endonuclease/Exonuclease/phosphatase family protein</fullName>
    </recommendedName>
</protein>
<proteinExistence type="predicted"/>